<evidence type="ECO:0000313" key="3">
    <source>
        <dbReference type="EMBL" id="QJA73375.1"/>
    </source>
</evidence>
<dbReference type="InterPro" id="IPR003115">
    <property type="entry name" value="ParB_N"/>
</dbReference>
<evidence type="ECO:0000256" key="1">
    <source>
        <dbReference type="SAM" id="MobiDB-lite"/>
    </source>
</evidence>
<feature type="domain" description="ParB-like N-terminal" evidence="2">
    <location>
        <begin position="81"/>
        <end position="170"/>
    </location>
</feature>
<organism evidence="3">
    <name type="scientific">viral metagenome</name>
    <dbReference type="NCBI Taxonomy" id="1070528"/>
    <lineage>
        <taxon>unclassified sequences</taxon>
        <taxon>metagenomes</taxon>
        <taxon>organismal metagenomes</taxon>
    </lineage>
</organism>
<protein>
    <recommendedName>
        <fullName evidence="2">ParB-like N-terminal domain-containing protein</fullName>
    </recommendedName>
</protein>
<evidence type="ECO:0000259" key="2">
    <source>
        <dbReference type="SMART" id="SM00470"/>
    </source>
</evidence>
<dbReference type="Pfam" id="PF02195">
    <property type="entry name" value="ParB_N"/>
    <property type="match status" value="1"/>
</dbReference>
<reference evidence="3" key="1">
    <citation type="submission" date="2020-03" db="EMBL/GenBank/DDBJ databases">
        <title>The deep terrestrial virosphere.</title>
        <authorList>
            <person name="Holmfeldt K."/>
            <person name="Nilsson E."/>
            <person name="Simone D."/>
            <person name="Lopez-Fernandez M."/>
            <person name="Wu X."/>
            <person name="de Brujin I."/>
            <person name="Lundin D."/>
            <person name="Andersson A."/>
            <person name="Bertilsson S."/>
            <person name="Dopson M."/>
        </authorList>
    </citation>
    <scope>NUCLEOTIDE SEQUENCE</scope>
    <source>
        <strain evidence="3">MM415A02394</strain>
    </source>
</reference>
<dbReference type="SUPFAM" id="SSF110849">
    <property type="entry name" value="ParB/Sulfiredoxin"/>
    <property type="match status" value="1"/>
</dbReference>
<dbReference type="EMBL" id="MT142023">
    <property type="protein sequence ID" value="QJA73375.1"/>
    <property type="molecule type" value="Genomic_DNA"/>
</dbReference>
<accession>A0A6M3JXL3</accession>
<dbReference type="InterPro" id="IPR036086">
    <property type="entry name" value="ParB/Sulfiredoxin_sf"/>
</dbReference>
<dbReference type="Gene3D" id="3.90.1530.10">
    <property type="entry name" value="Conserved hypothetical protein from pyrococcus furiosus pfu- 392566-001, ParB domain"/>
    <property type="match status" value="1"/>
</dbReference>
<dbReference type="SMART" id="SM00470">
    <property type="entry name" value="ParB"/>
    <property type="match status" value="1"/>
</dbReference>
<sequence>MMEKFIKEEQLISQPIDKIDKNLRHIFGLLMERDWKTAATLIRAMSTDGSAEVKQLAGGFGELLDFLKVMSAGKELKASVRRLDNIILDDGLAKLLPEPSDEEFEELVADIQEKGILAPLIVQERDEGLILVDGYTRYRIAKDLGIGRVPVVSAAPNIDPRILAIAINLVRRHMTRDARTKFIASIPVPKAGRPKKDEITIKNKDLVSSLGVSERTLQRARKPKTPTNDGVSRPKKRIPKICTPPDKEEGPIEVGSWINLKDLDMFDKVGYLKGIGYAIDFTKDQIDIDFLVKTVDKGMKELLRAIKDADLESKVGKYRMTVSFEARKREERIKED</sequence>
<feature type="region of interest" description="Disordered" evidence="1">
    <location>
        <begin position="217"/>
        <end position="246"/>
    </location>
</feature>
<gene>
    <name evidence="3" type="ORF">MM415A02394_0002</name>
</gene>
<name>A0A6M3JXL3_9ZZZZ</name>
<dbReference type="AlphaFoldDB" id="A0A6M3JXL3"/>
<proteinExistence type="predicted"/>